<dbReference type="Proteomes" id="UP000234323">
    <property type="component" value="Unassembled WGS sequence"/>
</dbReference>
<evidence type="ECO:0000313" key="1">
    <source>
        <dbReference type="EMBL" id="PKY49004.1"/>
    </source>
</evidence>
<comment type="caution">
    <text evidence="1">The sequence shown here is derived from an EMBL/GenBank/DDBJ whole genome shotgun (WGS) entry which is preliminary data.</text>
</comment>
<evidence type="ECO:0000313" key="2">
    <source>
        <dbReference type="Proteomes" id="UP000234323"/>
    </source>
</evidence>
<keyword evidence="2" id="KW-1185">Reference proteome</keyword>
<proteinExistence type="predicted"/>
<reference evidence="1 2" key="1">
    <citation type="submission" date="2015-10" db="EMBL/GenBank/DDBJ databases">
        <title>Genome analyses suggest a sexual origin of heterokaryosis in a supposedly ancient asexual fungus.</title>
        <authorList>
            <person name="Ropars J."/>
            <person name="Sedzielewska K."/>
            <person name="Noel J."/>
            <person name="Charron P."/>
            <person name="Farinelli L."/>
            <person name="Marton T."/>
            <person name="Kruger M."/>
            <person name="Pelin A."/>
            <person name="Brachmann A."/>
            <person name="Corradi N."/>
        </authorList>
    </citation>
    <scope>NUCLEOTIDE SEQUENCE [LARGE SCALE GENOMIC DNA]</scope>
    <source>
        <strain evidence="1 2">A4</strain>
    </source>
</reference>
<name>A0A2I1GR47_9GLOM</name>
<sequence length="58" mass="6657">MSIIHVNFKRLGRFTSCKVIYSPIKIPYYSSGLSCFNCGAECEEEIIIKSIFHIKGRK</sequence>
<protein>
    <submittedName>
        <fullName evidence="1">Uncharacterized protein</fullName>
    </submittedName>
</protein>
<gene>
    <name evidence="1" type="ORF">RhiirA4_464785</name>
</gene>
<accession>A0A2I1GR47</accession>
<dbReference type="EMBL" id="LLXI01000694">
    <property type="protein sequence ID" value="PKY49004.1"/>
    <property type="molecule type" value="Genomic_DNA"/>
</dbReference>
<organism evidence="1 2">
    <name type="scientific">Rhizophagus irregularis</name>
    <dbReference type="NCBI Taxonomy" id="588596"/>
    <lineage>
        <taxon>Eukaryota</taxon>
        <taxon>Fungi</taxon>
        <taxon>Fungi incertae sedis</taxon>
        <taxon>Mucoromycota</taxon>
        <taxon>Glomeromycotina</taxon>
        <taxon>Glomeromycetes</taxon>
        <taxon>Glomerales</taxon>
        <taxon>Glomeraceae</taxon>
        <taxon>Rhizophagus</taxon>
    </lineage>
</organism>
<dbReference type="AlphaFoldDB" id="A0A2I1GR47"/>